<name>A0AAN5YAY9_PEDAC</name>
<dbReference type="EMBL" id="JAWJAX010000003">
    <property type="protein sequence ID" value="MDV2910926.1"/>
    <property type="molecule type" value="Genomic_DNA"/>
</dbReference>
<evidence type="ECO:0000313" key="2">
    <source>
        <dbReference type="EMBL" id="MDV2620216.1"/>
    </source>
</evidence>
<dbReference type="AlphaFoldDB" id="A0AAN5YAY9"/>
<dbReference type="InterPro" id="IPR005531">
    <property type="entry name" value="Asp23"/>
</dbReference>
<evidence type="ECO:0000313" key="4">
    <source>
        <dbReference type="Proteomes" id="UP001280897"/>
    </source>
</evidence>
<gene>
    <name evidence="2" type="ORF">R0G89_00505</name>
    <name evidence="3" type="ORF">R0H03_03480</name>
</gene>
<dbReference type="PANTHER" id="PTHR34297">
    <property type="entry name" value="HYPOTHETICAL CYTOSOLIC PROTEIN-RELATED"/>
    <property type="match status" value="1"/>
</dbReference>
<dbReference type="GeneID" id="57365712"/>
<dbReference type="RefSeq" id="WP_002831453.1">
    <property type="nucleotide sequence ID" value="NZ_BMWN01000001.1"/>
</dbReference>
<dbReference type="Proteomes" id="UP001280415">
    <property type="component" value="Unassembled WGS sequence"/>
</dbReference>
<comment type="similarity">
    <text evidence="1">Belongs to the asp23 family.</text>
</comment>
<evidence type="ECO:0000256" key="1">
    <source>
        <dbReference type="ARBA" id="ARBA00005721"/>
    </source>
</evidence>
<dbReference type="PANTHER" id="PTHR34297:SF1">
    <property type="entry name" value="ASP23_GLS24 FAMILY ENVELOPE STRESS RESPONSE PROTEIN"/>
    <property type="match status" value="1"/>
</dbReference>
<dbReference type="EMBL" id="JAWJAV010000001">
    <property type="protein sequence ID" value="MDV2620216.1"/>
    <property type="molecule type" value="Genomic_DNA"/>
</dbReference>
<sequence>MADTKYLELKDSSSKSGGIAIAPDVVESIAGITVDQIDGVHLISNNISKGFNTILGRDAVGAGTKLIEDERGLVIRVNVMLDFGVSVPQVATKIQDRIQQQLLFMTGIVIDEVNVVVSGMVPDKTTSDIDPNDIFSENNGDQK</sequence>
<organism evidence="2 4">
    <name type="scientific">Pediococcus acidilactici</name>
    <dbReference type="NCBI Taxonomy" id="1254"/>
    <lineage>
        <taxon>Bacteria</taxon>
        <taxon>Bacillati</taxon>
        <taxon>Bacillota</taxon>
        <taxon>Bacilli</taxon>
        <taxon>Lactobacillales</taxon>
        <taxon>Lactobacillaceae</taxon>
        <taxon>Pediococcus</taxon>
        <taxon>Pediococcus acidilactici group</taxon>
    </lineage>
</organism>
<proteinExistence type="inferred from homology"/>
<protein>
    <submittedName>
        <fullName evidence="2">Asp23/Gls24 family envelope stress response protein</fullName>
    </submittedName>
</protein>
<evidence type="ECO:0000313" key="3">
    <source>
        <dbReference type="EMBL" id="MDV2910926.1"/>
    </source>
</evidence>
<accession>A0AAN5YAY9</accession>
<dbReference type="Pfam" id="PF03780">
    <property type="entry name" value="Asp23"/>
    <property type="match status" value="1"/>
</dbReference>
<dbReference type="Proteomes" id="UP001280897">
    <property type="component" value="Unassembled WGS sequence"/>
</dbReference>
<reference evidence="2" key="1">
    <citation type="journal article" date="2023" name="PeerJ">
        <title>Selection and evaluation of lactic acid bacteria from chicken feces in Thailand as potential probiotics.</title>
        <authorList>
            <person name="Khurajog B."/>
            <person name="Disastra Y."/>
            <person name="Lawwyne L.D."/>
            <person name="Sirichokchatchawan W."/>
            <person name="Niyomtham W."/>
            <person name="Yindee J."/>
            <person name="Hampson D.J."/>
            <person name="Prapasarakul N."/>
        </authorList>
    </citation>
    <scope>NUCLEOTIDE SEQUENCE</scope>
    <source>
        <strain evidence="3">BF14</strain>
        <strain evidence="2">BF9</strain>
    </source>
</reference>
<dbReference type="KEGG" id="paci:A4V11_01000"/>
<reference evidence="2" key="2">
    <citation type="submission" date="2023-10" db="EMBL/GenBank/DDBJ databases">
        <authorList>
            <person name="Khurajog B."/>
        </authorList>
    </citation>
    <scope>NUCLEOTIDE SEQUENCE</scope>
    <source>
        <strain evidence="3">BF14</strain>
        <strain evidence="2">BF9</strain>
    </source>
</reference>
<comment type="caution">
    <text evidence="2">The sequence shown here is derived from an EMBL/GenBank/DDBJ whole genome shotgun (WGS) entry which is preliminary data.</text>
</comment>